<keyword evidence="2" id="KW-1185">Reference proteome</keyword>
<evidence type="ECO:0000313" key="1">
    <source>
        <dbReference type="EMBL" id="TYC07596.1"/>
    </source>
</evidence>
<dbReference type="Gene3D" id="1.20.58.480">
    <property type="match status" value="1"/>
</dbReference>
<dbReference type="InterPro" id="IPR037217">
    <property type="entry name" value="Trp/Indoleamine_2_3_dOase-like"/>
</dbReference>
<organism evidence="1 2">
    <name type="scientific">Actinomadura syzygii</name>
    <dbReference type="NCBI Taxonomy" id="1427538"/>
    <lineage>
        <taxon>Bacteria</taxon>
        <taxon>Bacillati</taxon>
        <taxon>Actinomycetota</taxon>
        <taxon>Actinomycetes</taxon>
        <taxon>Streptosporangiales</taxon>
        <taxon>Thermomonosporaceae</taxon>
        <taxon>Actinomadura</taxon>
    </lineage>
</organism>
<evidence type="ECO:0000313" key="2">
    <source>
        <dbReference type="Proteomes" id="UP000322634"/>
    </source>
</evidence>
<dbReference type="EMBL" id="VSFF01000021">
    <property type="protein sequence ID" value="TYC07596.1"/>
    <property type="molecule type" value="Genomic_DNA"/>
</dbReference>
<dbReference type="InterPro" id="IPR004981">
    <property type="entry name" value="Trp_2_3_dOase"/>
</dbReference>
<comment type="caution">
    <text evidence="1">The sequence shown here is derived from an EMBL/GenBank/DDBJ whole genome shotgun (WGS) entry which is preliminary data.</text>
</comment>
<evidence type="ECO:0008006" key="3">
    <source>
        <dbReference type="Google" id="ProtNLM"/>
    </source>
</evidence>
<dbReference type="GO" id="GO:0046872">
    <property type="term" value="F:metal ion binding"/>
    <property type="evidence" value="ECO:0007669"/>
    <property type="project" value="InterPro"/>
</dbReference>
<proteinExistence type="predicted"/>
<dbReference type="Proteomes" id="UP000322634">
    <property type="component" value="Unassembled WGS sequence"/>
</dbReference>
<dbReference type="Pfam" id="PF03301">
    <property type="entry name" value="Trp_dioxygenase"/>
    <property type="match status" value="1"/>
</dbReference>
<dbReference type="PANTHER" id="PTHR10138:SF0">
    <property type="entry name" value="TRYPTOPHAN 2,3-DIOXYGENASE"/>
    <property type="match status" value="1"/>
</dbReference>
<dbReference type="PANTHER" id="PTHR10138">
    <property type="entry name" value="TRYPTOPHAN 2,3-DIOXYGENASE"/>
    <property type="match status" value="1"/>
</dbReference>
<dbReference type="SUPFAM" id="SSF140959">
    <property type="entry name" value="Indolic compounds 2,3-dioxygenase-like"/>
    <property type="match status" value="1"/>
</dbReference>
<sequence>MATDTGVTYASYLMVDDLLGLQVPKSEPQHPDELQFIVVHQASELWFKLILHDLDRVVEALGADDFELVTRLMARVNDCMDMVTTGLRSLQTLPPWSLHEFRGYLGTSSGLQSVQFREIELLGGIRDPRLRRVLDDTYPDTPEQLNRRARGQSVSDAHRAAAERAGLSSWEQLYVDSSAWGPLYLATEALMAFDRAFVRWRREHVTLIEGILGPRTRGSAGMALSYLIKTEEFRFFPYLWDVRHELTIRGDGELVGGPPARRDGA</sequence>
<name>A0A5D0TQH7_9ACTN</name>
<dbReference type="RefSeq" id="WP_148356084.1">
    <property type="nucleotide sequence ID" value="NZ_JBHSBF010000041.1"/>
</dbReference>
<gene>
    <name evidence="1" type="ORF">FXF65_42105</name>
</gene>
<dbReference type="OrthoDB" id="9776847at2"/>
<dbReference type="GO" id="GO:0019442">
    <property type="term" value="P:L-tryptophan catabolic process to acetyl-CoA"/>
    <property type="evidence" value="ECO:0007669"/>
    <property type="project" value="TreeGrafter"/>
</dbReference>
<accession>A0A5D0TQH7</accession>
<dbReference type="AlphaFoldDB" id="A0A5D0TQH7"/>
<dbReference type="GO" id="GO:0019441">
    <property type="term" value="P:L-tryptophan catabolic process to kynurenine"/>
    <property type="evidence" value="ECO:0007669"/>
    <property type="project" value="InterPro"/>
</dbReference>
<dbReference type="GO" id="GO:0004833">
    <property type="term" value="F:L-tryptophan 2,3-dioxygenase activity"/>
    <property type="evidence" value="ECO:0007669"/>
    <property type="project" value="InterPro"/>
</dbReference>
<dbReference type="GO" id="GO:0020037">
    <property type="term" value="F:heme binding"/>
    <property type="evidence" value="ECO:0007669"/>
    <property type="project" value="InterPro"/>
</dbReference>
<reference evidence="1 2" key="1">
    <citation type="submission" date="2019-08" db="EMBL/GenBank/DDBJ databases">
        <title>Actinomadura sp. nov. CYP1-5 isolated from mountain soil.</title>
        <authorList>
            <person name="Songsumanus A."/>
            <person name="Kuncharoen N."/>
            <person name="Kudo T."/>
            <person name="Yuki M."/>
            <person name="Igarashi Y."/>
            <person name="Tanasupawat S."/>
        </authorList>
    </citation>
    <scope>NUCLEOTIDE SEQUENCE [LARGE SCALE GENOMIC DNA]</scope>
    <source>
        <strain evidence="1 2">GKU157</strain>
    </source>
</reference>
<protein>
    <recommendedName>
        <fullName evidence="3">Tryptophan 2,3-dioxygenase</fullName>
    </recommendedName>
</protein>